<dbReference type="InterPro" id="IPR005531">
    <property type="entry name" value="Asp23"/>
</dbReference>
<feature type="compositionally biased region" description="Pro residues" evidence="2">
    <location>
        <begin position="22"/>
        <end position="34"/>
    </location>
</feature>
<accession>A0A372G7Q8</accession>
<comment type="caution">
    <text evidence="3">The sequence shown here is derived from an EMBL/GenBank/DDBJ whole genome shotgun (WGS) entry which is preliminary data.</text>
</comment>
<evidence type="ECO:0000256" key="2">
    <source>
        <dbReference type="SAM" id="MobiDB-lite"/>
    </source>
</evidence>
<reference evidence="3 4" key="1">
    <citation type="submission" date="2018-08" db="EMBL/GenBank/DDBJ databases">
        <title>Actinomadura spongicola sp. nov., isolated from marine sponge Leucetta chagosensis.</title>
        <authorList>
            <person name="Li L."/>
            <person name="Lin H.W."/>
        </authorList>
    </citation>
    <scope>NUCLEOTIDE SEQUENCE [LARGE SCALE GENOMIC DNA]</scope>
    <source>
        <strain evidence="3 4">LHW52907</strain>
    </source>
</reference>
<name>A0A372G7Q8_9ACTN</name>
<evidence type="ECO:0000313" key="4">
    <source>
        <dbReference type="Proteomes" id="UP000262882"/>
    </source>
</evidence>
<evidence type="ECO:0000313" key="3">
    <source>
        <dbReference type="EMBL" id="RFS81123.1"/>
    </source>
</evidence>
<dbReference type="Proteomes" id="UP000262882">
    <property type="component" value="Unassembled WGS sequence"/>
</dbReference>
<protein>
    <submittedName>
        <fullName evidence="3">Asp23/Gls24 family envelope stress response protein</fullName>
    </submittedName>
</protein>
<dbReference type="EMBL" id="QVNQ01000016">
    <property type="protein sequence ID" value="RFS81123.1"/>
    <property type="molecule type" value="Genomic_DNA"/>
</dbReference>
<gene>
    <name evidence="3" type="ORF">D0T12_33745</name>
</gene>
<proteinExistence type="inferred from homology"/>
<dbReference type="PANTHER" id="PTHR34297">
    <property type="entry name" value="HYPOTHETICAL CYTOSOLIC PROTEIN-RELATED"/>
    <property type="match status" value="1"/>
</dbReference>
<dbReference type="OrthoDB" id="3482525at2"/>
<dbReference type="Pfam" id="PF03780">
    <property type="entry name" value="Asp23"/>
    <property type="match status" value="1"/>
</dbReference>
<comment type="similarity">
    <text evidence="1">Belongs to the asp23 family.</text>
</comment>
<feature type="region of interest" description="Disordered" evidence="2">
    <location>
        <begin position="1"/>
        <end position="59"/>
    </location>
</feature>
<dbReference type="RefSeq" id="WP_117405023.1">
    <property type="nucleotide sequence ID" value="NZ_QVNQ01000016.1"/>
</dbReference>
<organism evidence="3 4">
    <name type="scientific">Actinomadura spongiicola</name>
    <dbReference type="NCBI Taxonomy" id="2303421"/>
    <lineage>
        <taxon>Bacteria</taxon>
        <taxon>Bacillati</taxon>
        <taxon>Actinomycetota</taxon>
        <taxon>Actinomycetes</taxon>
        <taxon>Streptosporangiales</taxon>
        <taxon>Thermomonosporaceae</taxon>
        <taxon>Actinomadura</taxon>
    </lineage>
</organism>
<dbReference type="AlphaFoldDB" id="A0A372G7Q8"/>
<dbReference type="PANTHER" id="PTHR34297:SF3">
    <property type="entry name" value="ALKALINE SHOCK PROTEIN 23"/>
    <property type="match status" value="1"/>
</dbReference>
<evidence type="ECO:0000256" key="1">
    <source>
        <dbReference type="ARBA" id="ARBA00005721"/>
    </source>
</evidence>
<sequence length="180" mass="17933">MTGLDRGFTGAGGPRPEGGPFFPGPPLPAPPAPPAAVTSTPGSGANALPLTLHGSSEDITTPVDGRVTIENGVIGKIAALAALEVAGVAALVPLPGAAGPEPDARRAATGVRVDLDENADEVRLDLAIAVEYGSVVKDVARVVMGNVARVTGLMLGTRVTAVNVSVEDVRVPGDHATARA</sequence>
<keyword evidence="4" id="KW-1185">Reference proteome</keyword>